<dbReference type="Proteomes" id="UP000295781">
    <property type="component" value="Chromosome"/>
</dbReference>
<reference evidence="1 2" key="1">
    <citation type="submission" date="2015-09" db="EMBL/GenBank/DDBJ databases">
        <title>Sorangium comparison.</title>
        <authorList>
            <person name="Zaburannyi N."/>
            <person name="Bunk B."/>
            <person name="Overmann J."/>
            <person name="Mueller R."/>
        </authorList>
    </citation>
    <scope>NUCLEOTIDE SEQUENCE [LARGE SCALE GENOMIC DNA]</scope>
    <source>
        <strain evidence="1 2">So ceGT47</strain>
    </source>
</reference>
<sequence>MHECWSCEGDDWNGGYGRRALGRWGHEGDGAGDADGHELVDLNFTDVELRHWVDADGQVAPGISTRTAMHEVCFTRASTEMDPFRSEHEGYMGNYGNTVDRWYHRAALVMWPRARRFVIRAKVSPSWAVDELASRVEAGATDEARDRAKELLPFWRRVAPNEASEAFVRDLLSVAVALDDGELAFGLLSPLGPHRLSPRTTPAFVTLVQHYGLSWSQRLFSAWQADARHDTPPWRSLLPHLCEALWAGGEHGEALAMWLLSREVASFQQRHAGACSLPQALGEVGLDRLLDDLVALLETAAVIRAPAVRDDLIAFLTAPETALPLMTAGALLRRCREGRAPAAVRALGLQPLYRRVVELLERAVAARPRSPEDWSIEPPSGCTCPLCRELSEFLRDRSRIQLAWPLAKARRSHIHGVIDLNRLPVAHTTLRRGSPYTLVLTKQEALFERDAALRAQQKALLGWLEEQRSAFSEIRPSIAPS</sequence>
<organism evidence="1 2">
    <name type="scientific">Sorangium cellulosum</name>
    <name type="common">Polyangium cellulosum</name>
    <dbReference type="NCBI Taxonomy" id="56"/>
    <lineage>
        <taxon>Bacteria</taxon>
        <taxon>Pseudomonadati</taxon>
        <taxon>Myxococcota</taxon>
        <taxon>Polyangia</taxon>
        <taxon>Polyangiales</taxon>
        <taxon>Polyangiaceae</taxon>
        <taxon>Sorangium</taxon>
    </lineage>
</organism>
<dbReference type="EMBL" id="CP012670">
    <property type="protein sequence ID" value="AUX21410.1"/>
    <property type="molecule type" value="Genomic_DNA"/>
</dbReference>
<name>A0A4P2PXD3_SORCE</name>
<proteinExistence type="predicted"/>
<protein>
    <submittedName>
        <fullName evidence="1">Uncharacterized protein</fullName>
    </submittedName>
</protein>
<evidence type="ECO:0000313" key="1">
    <source>
        <dbReference type="EMBL" id="AUX21410.1"/>
    </source>
</evidence>
<evidence type="ECO:0000313" key="2">
    <source>
        <dbReference type="Proteomes" id="UP000295781"/>
    </source>
</evidence>
<dbReference type="AlphaFoldDB" id="A0A4P2PXD3"/>
<accession>A0A4P2PXD3</accession>
<gene>
    <name evidence="1" type="ORF">SOCEGT47_018940</name>
</gene>